<evidence type="ECO:0000313" key="4">
    <source>
        <dbReference type="Proteomes" id="UP000004088"/>
    </source>
</evidence>
<feature type="compositionally biased region" description="Polar residues" evidence="1">
    <location>
        <begin position="148"/>
        <end position="160"/>
    </location>
</feature>
<feature type="region of interest" description="Disordered" evidence="1">
    <location>
        <begin position="141"/>
        <end position="160"/>
    </location>
</feature>
<dbReference type="EMBL" id="AEWV01000024">
    <property type="protein sequence ID" value="EGC17057.1"/>
    <property type="molecule type" value="Genomic_DNA"/>
</dbReference>
<dbReference type="AlphaFoldDB" id="F0F0D6"/>
<keyword evidence="2" id="KW-0732">Signal</keyword>
<comment type="caution">
    <text evidence="3">The sequence shown here is derived from an EMBL/GenBank/DDBJ whole genome shotgun (WGS) entry which is preliminary data.</text>
</comment>
<evidence type="ECO:0000256" key="2">
    <source>
        <dbReference type="SAM" id="SignalP"/>
    </source>
</evidence>
<protein>
    <submittedName>
        <fullName evidence="3">Uncharacterized protein</fullName>
    </submittedName>
</protein>
<evidence type="ECO:0000256" key="1">
    <source>
        <dbReference type="SAM" id="MobiDB-lite"/>
    </source>
</evidence>
<proteinExistence type="predicted"/>
<evidence type="ECO:0000313" key="3">
    <source>
        <dbReference type="EMBL" id="EGC17057.1"/>
    </source>
</evidence>
<dbReference type="Proteomes" id="UP000004088">
    <property type="component" value="Unassembled WGS sequence"/>
</dbReference>
<reference evidence="3 4" key="1">
    <citation type="submission" date="2011-01" db="EMBL/GenBank/DDBJ databases">
        <authorList>
            <person name="Muzny D."/>
            <person name="Qin X."/>
            <person name="Deng J."/>
            <person name="Jiang H."/>
            <person name="Liu Y."/>
            <person name="Qu J."/>
            <person name="Song X.-Z."/>
            <person name="Zhang L."/>
            <person name="Thornton R."/>
            <person name="Coyle M."/>
            <person name="Francisco L."/>
            <person name="Jackson L."/>
            <person name="Javaid M."/>
            <person name="Korchina V."/>
            <person name="Kovar C."/>
            <person name="Mata R."/>
            <person name="Mathew T."/>
            <person name="Ngo R."/>
            <person name="Nguyen L."/>
            <person name="Nguyen N."/>
            <person name="Okwuonu G."/>
            <person name="Ongeri F."/>
            <person name="Pham C."/>
            <person name="Simmons D."/>
            <person name="Wilczek-Boney K."/>
            <person name="Hale W."/>
            <person name="Jakkamsetti A."/>
            <person name="Pham P."/>
            <person name="Ruth R."/>
            <person name="San Lucas F."/>
            <person name="Warren J."/>
            <person name="Zhang J."/>
            <person name="Zhao Z."/>
            <person name="Zhou C."/>
            <person name="Zhu D."/>
            <person name="Lee S."/>
            <person name="Bess C."/>
            <person name="Blankenburg K."/>
            <person name="Forbes L."/>
            <person name="Fu Q."/>
            <person name="Gubbala S."/>
            <person name="Hirani K."/>
            <person name="Jayaseelan J.C."/>
            <person name="Lara F."/>
            <person name="Munidasa M."/>
            <person name="Palculict T."/>
            <person name="Patil S."/>
            <person name="Pu L.-L."/>
            <person name="Saada N."/>
            <person name="Tang L."/>
            <person name="Weissenberger G."/>
            <person name="Zhu Y."/>
            <person name="Hemphill L."/>
            <person name="Shang Y."/>
            <person name="Youmans B."/>
            <person name="Ayvaz T."/>
            <person name="Ross M."/>
            <person name="Santibanez J."/>
            <person name="Aqrawi P."/>
            <person name="Gross S."/>
            <person name="Joshi V."/>
            <person name="Fowler G."/>
            <person name="Nazareth L."/>
            <person name="Reid J."/>
            <person name="Worley K."/>
            <person name="Petrosino J."/>
            <person name="Highlander S."/>
            <person name="Gibbs R."/>
        </authorList>
    </citation>
    <scope>NUCLEOTIDE SEQUENCE [LARGE SCALE GENOMIC DNA]</scope>
    <source>
        <strain evidence="3 4">ATCC 33394</strain>
    </source>
</reference>
<feature type="signal peptide" evidence="2">
    <location>
        <begin position="1"/>
        <end position="21"/>
    </location>
</feature>
<name>F0F0D6_9NEIS</name>
<organism evidence="3 4">
    <name type="scientific">Kingella denitrificans ATCC 33394</name>
    <dbReference type="NCBI Taxonomy" id="888741"/>
    <lineage>
        <taxon>Bacteria</taxon>
        <taxon>Pseudomonadati</taxon>
        <taxon>Pseudomonadota</taxon>
        <taxon>Betaproteobacteria</taxon>
        <taxon>Neisseriales</taxon>
        <taxon>Neisseriaceae</taxon>
        <taxon>Kingella</taxon>
    </lineage>
</organism>
<dbReference type="RefSeq" id="WP_003783308.1">
    <property type="nucleotide sequence ID" value="NZ_GL870929.1"/>
</dbReference>
<accession>F0F0D6</accession>
<dbReference type="HOGENOM" id="CLU_1018367_0_0_4"/>
<feature type="chain" id="PRO_5003247046" evidence="2">
    <location>
        <begin position="22"/>
        <end position="289"/>
    </location>
</feature>
<keyword evidence="4" id="KW-1185">Reference proteome</keyword>
<dbReference type="STRING" id="888741.HMPREF9098_1571"/>
<gene>
    <name evidence="3" type="ORF">HMPREF9098_1571</name>
</gene>
<sequence length="289" mass="32109">MKLTHLAALVLLPALSTSAFADFFDNERAKNLELSQADQSAEVFYQRASLAAGKTAEYTVQMEKGQSYGVFADCDSDNQCTNLDMQWLHNGKVLRQDMAADTFPLFHVTPEETGNYTIRTIMSECAASSCDYHVQVVKRAEEPEDSRASSPSSVGALSNPNLPAEQFLAQERKANLEVTTGNGNNRAPEVFYRTGRLGTGKTTNYTVNLNANQMYRFFTDCAPIGCENVDMALLHNGRVVEEDTLPDTLPLFTYTPRRSGAYTIRVKMEQCKPGHTSCAYHTQVIKMTR</sequence>